<keyword evidence="17" id="KW-1185">Reference proteome</keyword>
<feature type="domain" description="Metalloenzyme" evidence="14">
    <location>
        <begin position="5"/>
        <end position="495"/>
    </location>
</feature>
<dbReference type="SUPFAM" id="SSF64158">
    <property type="entry name" value="2,3-Bisphosphoglycerate-independent phosphoglycerate mutase, substrate-binding domain"/>
    <property type="match status" value="1"/>
</dbReference>
<feature type="binding site" evidence="10 13">
    <location>
        <position position="461"/>
    </location>
    <ligand>
        <name>Mn(2+)</name>
        <dbReference type="ChEBI" id="CHEBI:29035"/>
        <label>1</label>
    </ligand>
</feature>
<dbReference type="UniPathway" id="UPA00109">
    <property type="reaction ID" value="UER00186"/>
</dbReference>
<feature type="binding site" evidence="10 12">
    <location>
        <position position="186"/>
    </location>
    <ligand>
        <name>substrate</name>
    </ligand>
</feature>
<keyword evidence="8 10" id="KW-0413">Isomerase</keyword>
<dbReference type="AlphaFoldDB" id="U4KFM8"/>
<evidence type="ECO:0000256" key="6">
    <source>
        <dbReference type="ARBA" id="ARBA00023152"/>
    </source>
</evidence>
<evidence type="ECO:0000256" key="8">
    <source>
        <dbReference type="ARBA" id="ARBA00023235"/>
    </source>
</evidence>
<dbReference type="FunFam" id="3.40.1450.10:FF:000001">
    <property type="entry name" value="2,3-bisphosphoglycerate-independent phosphoglycerate mutase"/>
    <property type="match status" value="1"/>
</dbReference>
<evidence type="ECO:0000259" key="15">
    <source>
        <dbReference type="Pfam" id="PF06415"/>
    </source>
</evidence>
<keyword evidence="6 10" id="KW-0324">Glycolysis</keyword>
<dbReference type="PATRIC" id="fig|1260221.3.peg.3450"/>
<dbReference type="Proteomes" id="UP000016895">
    <property type="component" value="Chromosome 1"/>
</dbReference>
<feature type="binding site" evidence="10 12">
    <location>
        <position position="124"/>
    </location>
    <ligand>
        <name>substrate</name>
    </ligand>
</feature>
<dbReference type="Gene3D" id="3.40.1450.10">
    <property type="entry name" value="BPG-independent phosphoglycerate mutase, domain B"/>
    <property type="match status" value="1"/>
</dbReference>
<dbReference type="Pfam" id="PF01676">
    <property type="entry name" value="Metalloenzyme"/>
    <property type="match status" value="1"/>
</dbReference>
<dbReference type="SUPFAM" id="SSF53649">
    <property type="entry name" value="Alkaline phosphatase-like"/>
    <property type="match status" value="1"/>
</dbReference>
<dbReference type="STRING" id="28173.VIBNI_A3631"/>
<evidence type="ECO:0000256" key="4">
    <source>
        <dbReference type="ARBA" id="ARBA00012026"/>
    </source>
</evidence>
<evidence type="ECO:0000256" key="9">
    <source>
        <dbReference type="ARBA" id="ARBA00071648"/>
    </source>
</evidence>
<dbReference type="OrthoDB" id="9800863at2"/>
<evidence type="ECO:0000256" key="13">
    <source>
        <dbReference type="PIRSR" id="PIRSR001492-3"/>
    </source>
</evidence>
<evidence type="ECO:0000256" key="7">
    <source>
        <dbReference type="ARBA" id="ARBA00023211"/>
    </source>
</evidence>
<evidence type="ECO:0000256" key="12">
    <source>
        <dbReference type="PIRSR" id="PIRSR001492-2"/>
    </source>
</evidence>
<dbReference type="PANTHER" id="PTHR31637:SF0">
    <property type="entry name" value="2,3-BISPHOSPHOGLYCERATE-INDEPENDENT PHOSPHOGLYCERATE MUTASE"/>
    <property type="match status" value="1"/>
</dbReference>
<dbReference type="InterPro" id="IPR011258">
    <property type="entry name" value="BPG-indep_PGM_N"/>
</dbReference>
<name>U4KFM8_9VIBR</name>
<dbReference type="RefSeq" id="WP_022552001.1">
    <property type="nucleotide sequence ID" value="NC_022528.1"/>
</dbReference>
<dbReference type="InterPro" id="IPR017850">
    <property type="entry name" value="Alkaline_phosphatase_core_sf"/>
</dbReference>
<dbReference type="KEGG" id="vni:VIBNI_A3631"/>
<evidence type="ECO:0000256" key="5">
    <source>
        <dbReference type="ARBA" id="ARBA00022723"/>
    </source>
</evidence>
<dbReference type="Pfam" id="PF06415">
    <property type="entry name" value="iPGM_N"/>
    <property type="match status" value="1"/>
</dbReference>
<evidence type="ECO:0000313" key="16">
    <source>
        <dbReference type="EMBL" id="CCO59603.1"/>
    </source>
</evidence>
<comment type="cofactor">
    <cofactor evidence="10">
        <name>Mn(2+)</name>
        <dbReference type="ChEBI" id="CHEBI:29035"/>
    </cofactor>
    <text evidence="10">Binds 2 manganese ions per subunit.</text>
</comment>
<feature type="binding site" evidence="10 12">
    <location>
        <position position="334"/>
    </location>
    <ligand>
        <name>substrate</name>
    </ligand>
</feature>
<evidence type="ECO:0000256" key="1">
    <source>
        <dbReference type="ARBA" id="ARBA00000370"/>
    </source>
</evidence>
<dbReference type="GO" id="GO:0030145">
    <property type="term" value="F:manganese ion binding"/>
    <property type="evidence" value="ECO:0007669"/>
    <property type="project" value="UniProtKB-UniRule"/>
</dbReference>
<dbReference type="NCBIfam" id="NF003897">
    <property type="entry name" value="PRK05434.1-5"/>
    <property type="match status" value="1"/>
</dbReference>
<feature type="binding site" evidence="10 13">
    <location>
        <position position="401"/>
    </location>
    <ligand>
        <name>Mn(2+)</name>
        <dbReference type="ChEBI" id="CHEBI:29035"/>
        <label>1</label>
    </ligand>
</feature>
<proteinExistence type="inferred from homology"/>
<accession>U4KFM8</accession>
<feature type="binding site" evidence="10 13">
    <location>
        <position position="443"/>
    </location>
    <ligand>
        <name>Mn(2+)</name>
        <dbReference type="ChEBI" id="CHEBI:29035"/>
        <label>2</label>
    </ligand>
</feature>
<protein>
    <recommendedName>
        <fullName evidence="9 10">2,3-bisphosphoglycerate-independent phosphoglycerate mutase</fullName>
        <shortName evidence="10">BPG-independent PGAM</shortName>
        <shortName evidence="10">Phosphoglyceromutase</shortName>
        <shortName evidence="10">iPGM</shortName>
        <ecNumber evidence="4 10">5.4.2.12</ecNumber>
    </recommendedName>
</protein>
<dbReference type="HAMAP" id="MF_01038">
    <property type="entry name" value="GpmI"/>
    <property type="match status" value="1"/>
</dbReference>
<organism evidence="16 17">
    <name type="scientific">Vibrio nigripulchritudo</name>
    <dbReference type="NCBI Taxonomy" id="28173"/>
    <lineage>
        <taxon>Bacteria</taxon>
        <taxon>Pseudomonadati</taxon>
        <taxon>Pseudomonadota</taxon>
        <taxon>Gammaproteobacteria</taxon>
        <taxon>Vibrionales</taxon>
        <taxon>Vibrionaceae</taxon>
        <taxon>Vibrio</taxon>
    </lineage>
</organism>
<feature type="domain" description="BPG-independent PGAM N-terminal" evidence="15">
    <location>
        <begin position="83"/>
        <end position="297"/>
    </location>
</feature>
<dbReference type="GO" id="GO:0004619">
    <property type="term" value="F:phosphoglycerate mutase activity"/>
    <property type="evidence" value="ECO:0007669"/>
    <property type="project" value="UniProtKB-UniRule"/>
</dbReference>
<dbReference type="PIRSF" id="PIRSF001492">
    <property type="entry name" value="IPGAM"/>
    <property type="match status" value="1"/>
</dbReference>
<dbReference type="EC" id="5.4.2.12" evidence="4 10"/>
<evidence type="ECO:0000256" key="3">
    <source>
        <dbReference type="ARBA" id="ARBA00008819"/>
    </source>
</evidence>
<evidence type="ECO:0000313" key="17">
    <source>
        <dbReference type="Proteomes" id="UP000016895"/>
    </source>
</evidence>
<feature type="binding site" evidence="10 13">
    <location>
        <position position="442"/>
    </location>
    <ligand>
        <name>Mn(2+)</name>
        <dbReference type="ChEBI" id="CHEBI:29035"/>
        <label>2</label>
    </ligand>
</feature>
<comment type="pathway">
    <text evidence="2 10">Carbohydrate degradation; glycolysis; pyruvate from D-glyceraldehyde 3-phosphate: step 3/5.</text>
</comment>
<evidence type="ECO:0000256" key="2">
    <source>
        <dbReference type="ARBA" id="ARBA00004798"/>
    </source>
</evidence>
<dbReference type="NCBIfam" id="TIGR01307">
    <property type="entry name" value="pgm_bpd_ind"/>
    <property type="match status" value="1"/>
</dbReference>
<dbReference type="CDD" id="cd16010">
    <property type="entry name" value="iPGM"/>
    <property type="match status" value="1"/>
</dbReference>
<sequence>MSAKKPMALVILDGWGHREEIESNSIANANTPVMDDLLATCPNTLISSSGMDVGLPDGQMGNSEVGHTNIGAGRIVYQDLTRITKSIADGEFEQTEALVIAIDKAVEAGKAVHLMGLMSPGGVHSHEDHIYAAVKMAAARGAEKIYLHCFLDGRDTPPRSAENSLKRFDALFAELGKGRIASLVGRYYAMDRDNNWDRVQAAYELLTEAKAEFSADSAVAGLEAAYARDENDEFVKATAIKAEGQEDANIQDGDAVLFMNYRADRARQITRTFVTDFAGFERNVFPSVEFVMLTQYAADIPLATAFPPASLDNTLGEWLSKQGKTQLRMSETEKYAHVTFFFNGGVETEFEGEDRSLVASPKVATYDLQPEMSSEELTDKFVEAIKSGKYDSIICNYPNPDMVGHTGVYEAAVKAIEAVDTCVGRVVEAIREVGGQVLITADHGNAEMMVDPATGGVHTAHTTLPVPLVYVGERNVEFVEGGKLSDLAPTMLELTDTEIPAEMTGQVIVNLK</sequence>
<comment type="catalytic activity">
    <reaction evidence="1 10">
        <text>(2R)-2-phosphoglycerate = (2R)-3-phosphoglycerate</text>
        <dbReference type="Rhea" id="RHEA:15901"/>
        <dbReference type="ChEBI" id="CHEBI:58272"/>
        <dbReference type="ChEBI" id="CHEBI:58289"/>
        <dbReference type="EC" id="5.4.2.12"/>
    </reaction>
</comment>
<feature type="binding site" evidence="10 13">
    <location>
        <position position="405"/>
    </location>
    <ligand>
        <name>Mn(2+)</name>
        <dbReference type="ChEBI" id="CHEBI:29035"/>
        <label>1</label>
    </ligand>
</feature>
<feature type="active site" description="Phosphoserine intermediate" evidence="10 11">
    <location>
        <position position="63"/>
    </location>
</feature>
<keyword evidence="7 10" id="KW-0464">Manganese</keyword>
<dbReference type="FunFam" id="3.40.720.10:FF:000001">
    <property type="entry name" value="2,3-bisphosphoglycerate-independent phosphoglycerate mutase"/>
    <property type="match status" value="1"/>
</dbReference>
<keyword evidence="5 10" id="KW-0479">Metal-binding</keyword>
<feature type="binding site" evidence="10 12">
    <location>
        <begin position="154"/>
        <end position="155"/>
    </location>
    <ligand>
        <name>substrate</name>
    </ligand>
</feature>
<dbReference type="Gene3D" id="3.40.720.10">
    <property type="entry name" value="Alkaline Phosphatase, subunit A"/>
    <property type="match status" value="1"/>
</dbReference>
<dbReference type="InterPro" id="IPR005995">
    <property type="entry name" value="Pgm_bpd_ind"/>
</dbReference>
<gene>
    <name evidence="10 16" type="primary">gpmI</name>
    <name evidence="16" type="ORF">VIBNI_A3631</name>
</gene>
<comment type="similarity">
    <text evidence="3 10">Belongs to the BPG-independent phosphoglycerate mutase family.</text>
</comment>
<dbReference type="GO" id="GO:0006007">
    <property type="term" value="P:glucose catabolic process"/>
    <property type="evidence" value="ECO:0007669"/>
    <property type="project" value="InterPro"/>
</dbReference>
<dbReference type="EMBL" id="FO203526">
    <property type="protein sequence ID" value="CCO59603.1"/>
    <property type="molecule type" value="Genomic_DNA"/>
</dbReference>
<dbReference type="GO" id="GO:0005829">
    <property type="term" value="C:cytosol"/>
    <property type="evidence" value="ECO:0007669"/>
    <property type="project" value="TreeGrafter"/>
</dbReference>
<comment type="subunit">
    <text evidence="10">Monomer.</text>
</comment>
<feature type="binding site" evidence="10 13">
    <location>
        <position position="63"/>
    </location>
    <ligand>
        <name>Mn(2+)</name>
        <dbReference type="ChEBI" id="CHEBI:29035"/>
        <label>2</label>
    </ligand>
</feature>
<evidence type="ECO:0000259" key="14">
    <source>
        <dbReference type="Pfam" id="PF01676"/>
    </source>
</evidence>
<dbReference type="eggNOG" id="COG0696">
    <property type="taxonomic scope" value="Bacteria"/>
</dbReference>
<feature type="binding site" evidence="10 12">
    <location>
        <begin position="262"/>
        <end position="265"/>
    </location>
    <ligand>
        <name>substrate</name>
    </ligand>
</feature>
<comment type="function">
    <text evidence="10">Catalyzes the interconversion of 2-phosphoglycerate and 3-phosphoglycerate.</text>
</comment>
<dbReference type="InterPro" id="IPR006124">
    <property type="entry name" value="Metalloenzyme"/>
</dbReference>
<dbReference type="InterPro" id="IPR036646">
    <property type="entry name" value="PGAM_B_sf"/>
</dbReference>
<feature type="binding site" evidence="10 12">
    <location>
        <position position="192"/>
    </location>
    <ligand>
        <name>substrate</name>
    </ligand>
</feature>
<evidence type="ECO:0000256" key="10">
    <source>
        <dbReference type="HAMAP-Rule" id="MF_01038"/>
    </source>
</evidence>
<evidence type="ECO:0000256" key="11">
    <source>
        <dbReference type="PIRSR" id="PIRSR001492-1"/>
    </source>
</evidence>
<dbReference type="PANTHER" id="PTHR31637">
    <property type="entry name" value="2,3-BISPHOSPHOGLYCERATE-INDEPENDENT PHOSPHOGLYCERATE MUTASE"/>
    <property type="match status" value="1"/>
</dbReference>
<reference evidence="16 17" key="1">
    <citation type="journal article" date="2013" name="ISME J.">
        <title>Comparative genomics of pathogenic lineages of Vibrio nigripulchritudo identifies virulence-associated traits.</title>
        <authorList>
            <person name="Goudenege D."/>
            <person name="Labreuche Y."/>
            <person name="Krin E."/>
            <person name="Ansquer D."/>
            <person name="Mangenot S."/>
            <person name="Calteau A."/>
            <person name="Medigue C."/>
            <person name="Mazel D."/>
            <person name="Polz M.F."/>
            <person name="Le Roux F."/>
        </authorList>
    </citation>
    <scope>NUCLEOTIDE SEQUENCE [LARGE SCALE GENOMIC DNA]</scope>
    <source>
        <strain evidence="17">SnF1</strain>
    </source>
</reference>
<feature type="binding site" evidence="10 13">
    <location>
        <position position="13"/>
    </location>
    <ligand>
        <name>Mn(2+)</name>
        <dbReference type="ChEBI" id="CHEBI:29035"/>
        <label>2</label>
    </ligand>
</feature>
<dbReference type="GO" id="GO:0006096">
    <property type="term" value="P:glycolytic process"/>
    <property type="evidence" value="ECO:0007669"/>
    <property type="project" value="UniProtKB-UniRule"/>
</dbReference>